<reference evidence="2" key="1">
    <citation type="journal article" date="2023" name="Genome Biol. Evol.">
        <title>First Whole Genome Sequence and Flow Cytometry Genome Size Data for the Lichen-Forming Fungus Ramalina farinacea (Ascomycota).</title>
        <authorList>
            <person name="Llewellyn T."/>
            <person name="Mian S."/>
            <person name="Hill R."/>
            <person name="Leitch I.J."/>
            <person name="Gaya E."/>
        </authorList>
    </citation>
    <scope>NUCLEOTIDE SEQUENCE</scope>
    <source>
        <strain evidence="2">LIQ254RAFAR</strain>
    </source>
</reference>
<organism evidence="2 3">
    <name type="scientific">Ramalina farinacea</name>
    <dbReference type="NCBI Taxonomy" id="258253"/>
    <lineage>
        <taxon>Eukaryota</taxon>
        <taxon>Fungi</taxon>
        <taxon>Dikarya</taxon>
        <taxon>Ascomycota</taxon>
        <taxon>Pezizomycotina</taxon>
        <taxon>Lecanoromycetes</taxon>
        <taxon>OSLEUM clade</taxon>
        <taxon>Lecanoromycetidae</taxon>
        <taxon>Lecanorales</taxon>
        <taxon>Lecanorineae</taxon>
        <taxon>Ramalinaceae</taxon>
        <taxon>Ramalina</taxon>
    </lineage>
</organism>
<evidence type="ECO:0000256" key="1">
    <source>
        <dbReference type="SAM" id="MobiDB-lite"/>
    </source>
</evidence>
<evidence type="ECO:0000313" key="2">
    <source>
        <dbReference type="EMBL" id="MDI1492723.1"/>
    </source>
</evidence>
<evidence type="ECO:0000313" key="3">
    <source>
        <dbReference type="Proteomes" id="UP001161017"/>
    </source>
</evidence>
<accession>A0AA43TYJ4</accession>
<feature type="compositionally biased region" description="Polar residues" evidence="1">
    <location>
        <begin position="233"/>
        <end position="260"/>
    </location>
</feature>
<feature type="region of interest" description="Disordered" evidence="1">
    <location>
        <begin position="226"/>
        <end position="275"/>
    </location>
</feature>
<keyword evidence="3" id="KW-1185">Reference proteome</keyword>
<gene>
    <name evidence="2" type="ORF">OHK93_004505</name>
</gene>
<proteinExistence type="predicted"/>
<comment type="caution">
    <text evidence="2">The sequence shown here is derived from an EMBL/GenBank/DDBJ whole genome shotgun (WGS) entry which is preliminary data.</text>
</comment>
<sequence length="367" mass="39739">MAQAAVNVIGIIGTLITTIGFIQSNLPDQPNNGNSMVRIAAGKADGLSASEGTVPTIFAFNEQKGFIGQYSSSKSSPIVEAGSFLDVTVDQSVTDDNADKGSGQQPTYLQLIASDNAICIAYISQTWSDGTKRGWVGDVGQACGQNWFHSDVFVGDDHHQPACMWLDGDHTNDIASAGMQIHMEDFTNLTSDYSKDINHYCSPPVSIFHKDANWLGLESFWTDNQNKKRSDDNSVSSGADPNQDDNQWSGPISSRAINSPNDRRSNGKRSTGRAKFETEIVISARPAHTVSQHCGDHTFVGPDIASIFEGKFCDMDTRIVHEFCLEGGSAAGGEGETCFDLDTLALMKRGKIVSRGAKSYEHVKRWG</sequence>
<dbReference type="Proteomes" id="UP001161017">
    <property type="component" value="Unassembled WGS sequence"/>
</dbReference>
<dbReference type="AlphaFoldDB" id="A0AA43TYJ4"/>
<dbReference type="EMBL" id="JAPUFD010000020">
    <property type="protein sequence ID" value="MDI1492723.1"/>
    <property type="molecule type" value="Genomic_DNA"/>
</dbReference>
<protein>
    <submittedName>
        <fullName evidence="2">Uncharacterized protein</fullName>
    </submittedName>
</protein>
<name>A0AA43TYJ4_9LECA</name>